<dbReference type="EMBL" id="LGRX02012113">
    <property type="protein sequence ID" value="KAK3267928.1"/>
    <property type="molecule type" value="Genomic_DNA"/>
</dbReference>
<dbReference type="PANTHER" id="PTHR43752">
    <property type="entry name" value="BNR/ASP-BOX REPEAT FAMILY PROTEIN"/>
    <property type="match status" value="1"/>
</dbReference>
<dbReference type="InterPro" id="IPR011040">
    <property type="entry name" value="Sialidase"/>
</dbReference>
<evidence type="ECO:0000259" key="1">
    <source>
        <dbReference type="Pfam" id="PF13088"/>
    </source>
</evidence>
<organism evidence="2 3">
    <name type="scientific">Cymbomonas tetramitiformis</name>
    <dbReference type="NCBI Taxonomy" id="36881"/>
    <lineage>
        <taxon>Eukaryota</taxon>
        <taxon>Viridiplantae</taxon>
        <taxon>Chlorophyta</taxon>
        <taxon>Pyramimonadophyceae</taxon>
        <taxon>Pyramimonadales</taxon>
        <taxon>Pyramimonadaceae</taxon>
        <taxon>Cymbomonas</taxon>
    </lineage>
</organism>
<dbReference type="Gene3D" id="2.120.10.10">
    <property type="match status" value="1"/>
</dbReference>
<name>A0AAE0FY38_9CHLO</name>
<proteinExistence type="predicted"/>
<evidence type="ECO:0000313" key="2">
    <source>
        <dbReference type="EMBL" id="KAK3267928.1"/>
    </source>
</evidence>
<dbReference type="CDD" id="cd15482">
    <property type="entry name" value="Sialidase_non-viral"/>
    <property type="match status" value="1"/>
</dbReference>
<dbReference type="Pfam" id="PF13088">
    <property type="entry name" value="BNR_2"/>
    <property type="match status" value="1"/>
</dbReference>
<comment type="caution">
    <text evidence="2">The sequence shown here is derived from an EMBL/GenBank/DDBJ whole genome shotgun (WGS) entry which is preliminary data.</text>
</comment>
<evidence type="ECO:0000313" key="3">
    <source>
        <dbReference type="Proteomes" id="UP001190700"/>
    </source>
</evidence>
<keyword evidence="3" id="KW-1185">Reference proteome</keyword>
<dbReference type="AlphaFoldDB" id="A0AAE0FY38"/>
<dbReference type="SUPFAM" id="SSF50939">
    <property type="entry name" value="Sialidases"/>
    <property type="match status" value="1"/>
</dbReference>
<dbReference type="PANTHER" id="PTHR43752:SF2">
    <property type="entry name" value="BNR_ASP-BOX REPEAT FAMILY PROTEIN"/>
    <property type="match status" value="1"/>
</dbReference>
<dbReference type="InterPro" id="IPR036278">
    <property type="entry name" value="Sialidase_sf"/>
</dbReference>
<gene>
    <name evidence="2" type="ORF">CYMTET_23545</name>
</gene>
<protein>
    <recommendedName>
        <fullName evidence="1">Sialidase domain-containing protein</fullName>
    </recommendedName>
</protein>
<feature type="domain" description="Sialidase" evidence="1">
    <location>
        <begin position="18"/>
        <end position="297"/>
    </location>
</feature>
<reference evidence="2 3" key="1">
    <citation type="journal article" date="2015" name="Genome Biol. Evol.">
        <title>Comparative Genomics of a Bacterivorous Green Alga Reveals Evolutionary Causalities and Consequences of Phago-Mixotrophic Mode of Nutrition.</title>
        <authorList>
            <person name="Burns J.A."/>
            <person name="Paasch A."/>
            <person name="Narechania A."/>
            <person name="Kim E."/>
        </authorList>
    </citation>
    <scope>NUCLEOTIDE SEQUENCE [LARGE SCALE GENOMIC DNA]</scope>
    <source>
        <strain evidence="2 3">PLY_AMNH</strain>
    </source>
</reference>
<sequence>MLYGVRELGLLGGCPGALWSPVLHVDTAGRLVLFYCESTECLRGPIGHVPARYNPGGAIMMTWTKDVEEWSEPSIVMPHADPPPTVPFKKNYTITPGWGIPKVLANKMIVLATGEWVLPYWREKPKLKSILEGRCQCAGTKAYAGVLISEDQGAQWSAYGEITHSLTWLIENSVVQLGSGQLMMFFRTYAGQVFASSSEDRGRTWAAAVPYGIPNPDSKLAAISVDTGLEGLASRAIVMAFNDHPKYHEDGFTRFRASLRIAVSMDEGSSWTRLAQVDEMEPAKYGWQYHYPTIMQDGCNILEESRLSSSLYNYIKWHI</sequence>
<accession>A0AAE0FY38</accession>
<dbReference type="Proteomes" id="UP001190700">
    <property type="component" value="Unassembled WGS sequence"/>
</dbReference>